<feature type="compositionally biased region" description="Basic and acidic residues" evidence="1">
    <location>
        <begin position="150"/>
        <end position="165"/>
    </location>
</feature>
<name>A0A1L9BDE4_9BACT</name>
<evidence type="ECO:0000313" key="3">
    <source>
        <dbReference type="EMBL" id="OJH40253.1"/>
    </source>
</evidence>
<comment type="caution">
    <text evidence="3">The sequence shown here is derived from an EMBL/GenBank/DDBJ whole genome shotgun (WGS) entry which is preliminary data.</text>
</comment>
<organism evidence="3 4">
    <name type="scientific">Cystobacter ferrugineus</name>
    <dbReference type="NCBI Taxonomy" id="83449"/>
    <lineage>
        <taxon>Bacteria</taxon>
        <taxon>Pseudomonadati</taxon>
        <taxon>Myxococcota</taxon>
        <taxon>Myxococcia</taxon>
        <taxon>Myxococcales</taxon>
        <taxon>Cystobacterineae</taxon>
        <taxon>Archangiaceae</taxon>
        <taxon>Cystobacter</taxon>
    </lineage>
</organism>
<proteinExistence type="predicted"/>
<dbReference type="Proteomes" id="UP000182229">
    <property type="component" value="Unassembled WGS sequence"/>
</dbReference>
<feature type="domain" description="DUF2169" evidence="2">
    <location>
        <begin position="22"/>
        <end position="310"/>
    </location>
</feature>
<gene>
    <name evidence="3" type="ORF">BON30_14505</name>
</gene>
<dbReference type="OrthoDB" id="233093at2"/>
<feature type="region of interest" description="Disordered" evidence="1">
    <location>
        <begin position="150"/>
        <end position="172"/>
    </location>
</feature>
<keyword evidence="4" id="KW-1185">Reference proteome</keyword>
<dbReference type="EMBL" id="MPIN01000003">
    <property type="protein sequence ID" value="OJH40253.1"/>
    <property type="molecule type" value="Genomic_DNA"/>
</dbReference>
<accession>A0A1L9BDE4</accession>
<reference evidence="4" key="1">
    <citation type="submission" date="2016-11" db="EMBL/GenBank/DDBJ databases">
        <authorList>
            <person name="Shukria A."/>
            <person name="Stevens D.C."/>
        </authorList>
    </citation>
    <scope>NUCLEOTIDE SEQUENCE [LARGE SCALE GENOMIC DNA]</scope>
    <source>
        <strain evidence="4">Cbfe23</strain>
    </source>
</reference>
<dbReference type="AlphaFoldDB" id="A0A1L9BDE4"/>
<evidence type="ECO:0000259" key="2">
    <source>
        <dbReference type="Pfam" id="PF09937"/>
    </source>
</evidence>
<evidence type="ECO:0000313" key="4">
    <source>
        <dbReference type="Proteomes" id="UP000182229"/>
    </source>
</evidence>
<dbReference type="InterPro" id="IPR018683">
    <property type="entry name" value="DUF2169"/>
</dbReference>
<evidence type="ECO:0000256" key="1">
    <source>
        <dbReference type="SAM" id="MobiDB-lite"/>
    </source>
</evidence>
<dbReference type="RefSeq" id="WP_071898886.1">
    <property type="nucleotide sequence ID" value="NZ_MPIN01000003.1"/>
</dbReference>
<sequence length="336" mass="37642">MWTLKNHTAYAAERNWTRDKDGLHWWLVAVRATFDIVPGGRLVLADEQPAPVLMPEYFGEPGQSSLRYDSDLLAMKPGTDVLIHAHAHAPKGRPAETVPVSLRLGQIHKVLVVHGERTYVRGMLGVVPSQPQTFKTRPIRYEFAFGGRDVSDSDPSKHRLDERNPIGRGFGTRNAHVVGKPACTLEYPEGDPAKMGPAGFGPVDSSWLPRRKLAGTYDARWEQTKKPLLPDDFDPAFALSAPTDQRTEKSLVGGERVELLNMTPDGVLRFELPRISLRFTTRIGTRREQHGARLVTVFVEPEEKRLSLVWQSVLRVRAPEADYLDETEIVERGGTT</sequence>
<dbReference type="STRING" id="83449.BON30_14505"/>
<protein>
    <recommendedName>
        <fullName evidence="2">DUF2169 domain-containing protein</fullName>
    </recommendedName>
</protein>
<reference evidence="3 4" key="2">
    <citation type="submission" date="2016-12" db="EMBL/GenBank/DDBJ databases">
        <title>Draft Genome Sequence of Cystobacter ferrugineus Strain Cbfe23.</title>
        <authorList>
            <person name="Akbar S."/>
            <person name="Dowd S.E."/>
            <person name="Stevens D.C."/>
        </authorList>
    </citation>
    <scope>NUCLEOTIDE SEQUENCE [LARGE SCALE GENOMIC DNA]</scope>
    <source>
        <strain evidence="3 4">Cbfe23</strain>
    </source>
</reference>
<dbReference type="Pfam" id="PF09937">
    <property type="entry name" value="DUF2169"/>
    <property type="match status" value="1"/>
</dbReference>